<dbReference type="AlphaFoldDB" id="A0A914D805"/>
<dbReference type="InterPro" id="IPR032710">
    <property type="entry name" value="NTF2-like_dom_sf"/>
</dbReference>
<sequence length="124" mass="13778">MVLSQTQIDEIASNFHERFGKSFASGDPLKVAACYEPNAVLIKSGQETKAWFGREQIAQAMEPFLANPDPNAGNKITQSLATQNGEYVILQGSFEVAGNWAPYELVLRKQSDGSYLITRDEYKM</sequence>
<protein>
    <submittedName>
        <fullName evidence="2">DUF4440 domain-containing protein</fullName>
    </submittedName>
</protein>
<accession>A0A914D805</accession>
<proteinExistence type="predicted"/>
<dbReference type="Proteomes" id="UP000887540">
    <property type="component" value="Unplaced"/>
</dbReference>
<dbReference type="WBParaSite" id="ACRNAN_scaffold19370.g22240.t1">
    <property type="protein sequence ID" value="ACRNAN_scaffold19370.g22240.t1"/>
    <property type="gene ID" value="ACRNAN_scaffold19370.g22240"/>
</dbReference>
<dbReference type="SUPFAM" id="SSF54427">
    <property type="entry name" value="NTF2-like"/>
    <property type="match status" value="1"/>
</dbReference>
<name>A0A914D805_9BILA</name>
<evidence type="ECO:0000313" key="1">
    <source>
        <dbReference type="Proteomes" id="UP000887540"/>
    </source>
</evidence>
<dbReference type="Gene3D" id="3.10.450.50">
    <property type="match status" value="1"/>
</dbReference>
<organism evidence="1 2">
    <name type="scientific">Acrobeloides nanus</name>
    <dbReference type="NCBI Taxonomy" id="290746"/>
    <lineage>
        <taxon>Eukaryota</taxon>
        <taxon>Metazoa</taxon>
        <taxon>Ecdysozoa</taxon>
        <taxon>Nematoda</taxon>
        <taxon>Chromadorea</taxon>
        <taxon>Rhabditida</taxon>
        <taxon>Tylenchina</taxon>
        <taxon>Cephalobomorpha</taxon>
        <taxon>Cephaloboidea</taxon>
        <taxon>Cephalobidae</taxon>
        <taxon>Acrobeloides</taxon>
    </lineage>
</organism>
<keyword evidence="1" id="KW-1185">Reference proteome</keyword>
<evidence type="ECO:0000313" key="2">
    <source>
        <dbReference type="WBParaSite" id="ACRNAN_scaffold19370.g22240.t1"/>
    </source>
</evidence>
<reference evidence="2" key="1">
    <citation type="submission" date="2022-11" db="UniProtKB">
        <authorList>
            <consortium name="WormBaseParasite"/>
        </authorList>
    </citation>
    <scope>IDENTIFICATION</scope>
</reference>